<gene>
    <name evidence="2" type="ORF">GGR16_003880</name>
</gene>
<dbReference type="Proteomes" id="UP000577362">
    <property type="component" value="Unassembled WGS sequence"/>
</dbReference>
<dbReference type="GO" id="GO:0051536">
    <property type="term" value="F:iron-sulfur cluster binding"/>
    <property type="evidence" value="ECO:0007669"/>
    <property type="project" value="InterPro"/>
</dbReference>
<dbReference type="Pfam" id="PF13510">
    <property type="entry name" value="Fer2_4"/>
    <property type="match status" value="1"/>
</dbReference>
<organism evidence="2 3">
    <name type="scientific">Chelatococcus caeni</name>
    <dbReference type="NCBI Taxonomy" id="1348468"/>
    <lineage>
        <taxon>Bacteria</taxon>
        <taxon>Pseudomonadati</taxon>
        <taxon>Pseudomonadota</taxon>
        <taxon>Alphaproteobacteria</taxon>
        <taxon>Hyphomicrobiales</taxon>
        <taxon>Chelatococcaceae</taxon>
        <taxon>Chelatococcus</taxon>
    </lineage>
</organism>
<dbReference type="GO" id="GO:0016491">
    <property type="term" value="F:oxidoreductase activity"/>
    <property type="evidence" value="ECO:0007669"/>
    <property type="project" value="UniProtKB-KW"/>
</dbReference>
<name>A0A840C1Z8_9HYPH</name>
<keyword evidence="3" id="KW-1185">Reference proteome</keyword>
<protein>
    <submittedName>
        <fullName evidence="2">Ferredoxin</fullName>
    </submittedName>
</protein>
<keyword evidence="1" id="KW-0560">Oxidoreductase</keyword>
<dbReference type="EMBL" id="JACIEN010000005">
    <property type="protein sequence ID" value="MBB4018833.1"/>
    <property type="molecule type" value="Genomic_DNA"/>
</dbReference>
<dbReference type="Gene3D" id="3.10.20.440">
    <property type="entry name" value="2Fe-2S iron-sulphur cluster binding domain, sarcosine oxidase, alpha subunit, N-terminal domain"/>
    <property type="match status" value="1"/>
</dbReference>
<dbReference type="AlphaFoldDB" id="A0A840C1Z8"/>
<dbReference type="InterPro" id="IPR042204">
    <property type="entry name" value="2Fe-2S-bd_N"/>
</dbReference>
<proteinExistence type="predicted"/>
<comment type="caution">
    <text evidence="2">The sequence shown here is derived from an EMBL/GenBank/DDBJ whole genome shotgun (WGS) entry which is preliminary data.</text>
</comment>
<dbReference type="RefSeq" id="WP_019404437.1">
    <property type="nucleotide sequence ID" value="NZ_JACIEN010000005.1"/>
</dbReference>
<evidence type="ECO:0000313" key="2">
    <source>
        <dbReference type="EMBL" id="MBB4018833.1"/>
    </source>
</evidence>
<dbReference type="InterPro" id="IPR036010">
    <property type="entry name" value="2Fe-2S_ferredoxin-like_sf"/>
</dbReference>
<accession>A0A840C1Z8</accession>
<dbReference type="SUPFAM" id="SSF54292">
    <property type="entry name" value="2Fe-2S ferredoxin-like"/>
    <property type="match status" value="1"/>
</dbReference>
<sequence length="85" mass="8647">MTGTFFWQGRRVPFGEGQTLAAALLAAGLRDLGGPDGRPARIFCGIGACQACAVTVEGLGVVEACLTPAVDGMRLGPAMTGDDHV</sequence>
<reference evidence="2 3" key="1">
    <citation type="submission" date="2020-08" db="EMBL/GenBank/DDBJ databases">
        <title>Genomic Encyclopedia of Type Strains, Phase IV (KMG-IV): sequencing the most valuable type-strain genomes for metagenomic binning, comparative biology and taxonomic classification.</title>
        <authorList>
            <person name="Goeker M."/>
        </authorList>
    </citation>
    <scope>NUCLEOTIDE SEQUENCE [LARGE SCALE GENOMIC DNA]</scope>
    <source>
        <strain evidence="2 3">DSM 103737</strain>
    </source>
</reference>
<evidence type="ECO:0000256" key="1">
    <source>
        <dbReference type="ARBA" id="ARBA00023002"/>
    </source>
</evidence>
<evidence type="ECO:0000313" key="3">
    <source>
        <dbReference type="Proteomes" id="UP000577362"/>
    </source>
</evidence>